<organism evidence="4 5">
    <name type="scientific">Clytia hemisphaerica</name>
    <dbReference type="NCBI Taxonomy" id="252671"/>
    <lineage>
        <taxon>Eukaryota</taxon>
        <taxon>Metazoa</taxon>
        <taxon>Cnidaria</taxon>
        <taxon>Hydrozoa</taxon>
        <taxon>Hydroidolina</taxon>
        <taxon>Leptothecata</taxon>
        <taxon>Obeliida</taxon>
        <taxon>Clytiidae</taxon>
        <taxon>Clytia</taxon>
    </lineage>
</organism>
<evidence type="ECO:0000256" key="1">
    <source>
        <dbReference type="PROSITE-ProRule" id="PRU00042"/>
    </source>
</evidence>
<dbReference type="GeneID" id="136812315"/>
<keyword evidence="1" id="KW-0862">Zinc</keyword>
<feature type="compositionally biased region" description="Basic and acidic residues" evidence="2">
    <location>
        <begin position="150"/>
        <end position="168"/>
    </location>
</feature>
<keyword evidence="1" id="KW-0479">Metal-binding</keyword>
<name>A0A7M5VAR8_9CNID</name>
<sequence>MSESFNYQVILKPKDVKFTSTEIPSRFDNGTSLRELLEDLKSGKILSKDIPAAEVIWDCDRWEWYTLSNRRLWVFRELEKCGKITFIGMSRVESVDKAIEKTPELYSDAQLYDPDWDITIDSTKPPMKNKVMAIDVSSLPMVGEQDAEPDDRARRSDKTNEKDSDGRKEKRSMKRSRSEQSNVGGNEDEEWIEKVVEKKRISHYSSSQSLSSNTSCSSLARSDRVIDKTSGLHGYGNYHLYKTEYLDKIKAERKAILKKFKPYNVESSSRGSISRSSSFGKLIGSSRSYSSSSVYTEEQVTIKRERRSSVSSNTSETGYIEKGTRRLRLYSDDIESSHTSKESSRDLVPYRDRSSSMDCVVSSGIKLLDLYAMWQKRRIEYLRSCRYAIKDSSPDPFICGLCYKQFRTIVDLQQHCEALLHYACITCGKFFTSYASLGQHAQRLRHQKD</sequence>
<dbReference type="InterPro" id="IPR036236">
    <property type="entry name" value="Znf_C2H2_sf"/>
</dbReference>
<dbReference type="AlphaFoldDB" id="A0A7M5VAR8"/>
<evidence type="ECO:0000313" key="5">
    <source>
        <dbReference type="Proteomes" id="UP000594262"/>
    </source>
</evidence>
<dbReference type="PROSITE" id="PS00028">
    <property type="entry name" value="ZINC_FINGER_C2H2_1"/>
    <property type="match status" value="1"/>
</dbReference>
<feature type="region of interest" description="Disordered" evidence="2">
    <location>
        <begin position="135"/>
        <end position="190"/>
    </location>
</feature>
<dbReference type="Gene3D" id="3.30.160.60">
    <property type="entry name" value="Classic Zinc Finger"/>
    <property type="match status" value="1"/>
</dbReference>
<protein>
    <recommendedName>
        <fullName evidence="3">C2H2-type domain-containing protein</fullName>
    </recommendedName>
</protein>
<evidence type="ECO:0000259" key="3">
    <source>
        <dbReference type="PROSITE" id="PS50157"/>
    </source>
</evidence>
<accession>A0A7M5VAR8</accession>
<evidence type="ECO:0000256" key="2">
    <source>
        <dbReference type="SAM" id="MobiDB-lite"/>
    </source>
</evidence>
<dbReference type="OrthoDB" id="449340at2759"/>
<dbReference type="PROSITE" id="PS50157">
    <property type="entry name" value="ZINC_FINGER_C2H2_2"/>
    <property type="match status" value="1"/>
</dbReference>
<dbReference type="SUPFAM" id="SSF57667">
    <property type="entry name" value="beta-beta-alpha zinc fingers"/>
    <property type="match status" value="1"/>
</dbReference>
<dbReference type="RefSeq" id="XP_066924915.1">
    <property type="nucleotide sequence ID" value="XM_067068814.1"/>
</dbReference>
<feature type="region of interest" description="Disordered" evidence="2">
    <location>
        <begin position="267"/>
        <end position="287"/>
    </location>
</feature>
<dbReference type="SMART" id="SM00355">
    <property type="entry name" value="ZnF_C2H2"/>
    <property type="match status" value="2"/>
</dbReference>
<evidence type="ECO:0000313" key="4">
    <source>
        <dbReference type="EnsemblMetazoa" id="CLYHEMP006975.1"/>
    </source>
</evidence>
<keyword evidence="5" id="KW-1185">Reference proteome</keyword>
<dbReference type="Proteomes" id="UP000594262">
    <property type="component" value="Unplaced"/>
</dbReference>
<feature type="domain" description="C2H2-type" evidence="3">
    <location>
        <begin position="422"/>
        <end position="449"/>
    </location>
</feature>
<reference evidence="4" key="1">
    <citation type="submission" date="2021-01" db="UniProtKB">
        <authorList>
            <consortium name="EnsemblMetazoa"/>
        </authorList>
    </citation>
    <scope>IDENTIFICATION</scope>
</reference>
<dbReference type="InterPro" id="IPR013087">
    <property type="entry name" value="Znf_C2H2_type"/>
</dbReference>
<dbReference type="GO" id="GO:0008270">
    <property type="term" value="F:zinc ion binding"/>
    <property type="evidence" value="ECO:0007669"/>
    <property type="project" value="UniProtKB-KW"/>
</dbReference>
<proteinExistence type="predicted"/>
<feature type="compositionally biased region" description="Low complexity" evidence="2">
    <location>
        <begin position="267"/>
        <end position="278"/>
    </location>
</feature>
<dbReference type="EnsemblMetazoa" id="CLYHEMT006975.1">
    <property type="protein sequence ID" value="CLYHEMP006975.1"/>
    <property type="gene ID" value="CLYHEMG006975"/>
</dbReference>
<keyword evidence="1" id="KW-0863">Zinc-finger</keyword>